<dbReference type="FunFam" id="3.40.50.300:FF:000218">
    <property type="entry name" value="Multidrug ABC transporter ATP-binding protein"/>
    <property type="match status" value="1"/>
</dbReference>
<dbReference type="PANTHER" id="PTHR43394">
    <property type="entry name" value="ATP-DEPENDENT PERMEASE MDL1, MITOCHONDRIAL"/>
    <property type="match status" value="1"/>
</dbReference>
<dbReference type="RefSeq" id="WP_067618426.1">
    <property type="nucleotide sequence ID" value="NZ_MAGO01000007.1"/>
</dbReference>
<evidence type="ECO:0000259" key="9">
    <source>
        <dbReference type="PROSITE" id="PS50929"/>
    </source>
</evidence>
<keyword evidence="5 7" id="KW-1133">Transmembrane helix</keyword>
<dbReference type="InterPro" id="IPR027417">
    <property type="entry name" value="P-loop_NTPase"/>
</dbReference>
<dbReference type="PROSITE" id="PS00211">
    <property type="entry name" value="ABC_TRANSPORTER_1"/>
    <property type="match status" value="1"/>
</dbReference>
<dbReference type="PROSITE" id="PS50929">
    <property type="entry name" value="ABC_TM1F"/>
    <property type="match status" value="1"/>
</dbReference>
<dbReference type="GO" id="GO:0005524">
    <property type="term" value="F:ATP binding"/>
    <property type="evidence" value="ECO:0007669"/>
    <property type="project" value="UniProtKB-KW"/>
</dbReference>
<dbReference type="Pfam" id="PF00664">
    <property type="entry name" value="ABC_membrane"/>
    <property type="match status" value="1"/>
</dbReference>
<keyword evidence="4 10" id="KW-0067">ATP-binding</keyword>
<dbReference type="Gene3D" id="3.40.50.300">
    <property type="entry name" value="P-loop containing nucleotide triphosphate hydrolases"/>
    <property type="match status" value="1"/>
</dbReference>
<dbReference type="STRING" id="1156395.DBT_1518"/>
<evidence type="ECO:0000256" key="1">
    <source>
        <dbReference type="ARBA" id="ARBA00004651"/>
    </source>
</evidence>
<dbReference type="OrthoDB" id="9772049at2"/>
<evidence type="ECO:0000256" key="2">
    <source>
        <dbReference type="ARBA" id="ARBA00022692"/>
    </source>
</evidence>
<evidence type="ECO:0000313" key="10">
    <source>
        <dbReference type="EMBL" id="OCC15032.1"/>
    </source>
</evidence>
<sequence length="571" mass="63910">MAKEIEKLWSIIRPYSKRVLIAIFFSLIVSGVNGAIAWLVKPAMDYIFVEKRYELLWILPFGILGLYILRGLGSLLQAYYMQTSGFKLIRDMRVRCFETIMDLPFSTVQKWSSGEMISRVMSDIGLLSKILSDSFKTFLVQIPSLIVLMGVAIYRKWDLTLLSFVMLPIIAIVTKHMSQFLKNKRKDVQQATALLTHRMNEAIQGIKVIKIFTLELIKTKQFKTASQVHYHQNARLIRIKEGTKFLTELLSGVAVSIIIGYGGYLVVKGKMTSGDFFSVLTAIVMAFAPLKKLGKSYGTFQESVGVLERIEDFLALKPEDSGDIVAAPLKKGITFKNVTFSYPGTNELVLNGINLFIPKGKTFAIVGPSGAGKSTLVDLIPRFFDPTTGQILWDDLDLKDLDTKSLRRLIGLVTQDIVLFGDTIRENIAYGRSDATDKEIEEAARMAQAHDFIKNLPQGYDTVLDERGLNLSGGQRQRIAIARALLKDPPLLILDEATSALDTLSEQGVQEALKIAKKGRTTITIAHRLSTIQDADLIAVMDNGKIVDIGSHKELISKSSLYRDLYRQWEQ</sequence>
<comment type="subcellular location">
    <subcellularLocation>
        <location evidence="1">Cell membrane</location>
        <topology evidence="1">Multi-pass membrane protein</topology>
    </subcellularLocation>
</comment>
<feature type="domain" description="ABC transporter" evidence="8">
    <location>
        <begin position="333"/>
        <end position="568"/>
    </location>
</feature>
<comment type="caution">
    <text evidence="10">The sequence shown here is derived from an EMBL/GenBank/DDBJ whole genome shotgun (WGS) entry which is preliminary data.</text>
</comment>
<feature type="transmembrane region" description="Helical" evidence="7">
    <location>
        <begin position="160"/>
        <end position="177"/>
    </location>
</feature>
<dbReference type="InterPro" id="IPR003593">
    <property type="entry name" value="AAA+_ATPase"/>
</dbReference>
<evidence type="ECO:0000256" key="5">
    <source>
        <dbReference type="ARBA" id="ARBA00022989"/>
    </source>
</evidence>
<dbReference type="SUPFAM" id="SSF52540">
    <property type="entry name" value="P-loop containing nucleoside triphosphate hydrolases"/>
    <property type="match status" value="1"/>
</dbReference>
<accession>A0A1B9F533</accession>
<reference evidence="10 11" key="1">
    <citation type="submission" date="2016-06" db="EMBL/GenBank/DDBJ databases">
        <title>Respiratory ammonification of nitrate coupled to the oxidation of elemental sulfur in deep-sea autotrophic thermophilic bacteria.</title>
        <authorList>
            <person name="Slobodkina G.B."/>
            <person name="Mardanov A.V."/>
            <person name="Ravin N.V."/>
            <person name="Frolova A.A."/>
            <person name="Viryasiv M.B."/>
            <person name="Chernyh N.A."/>
            <person name="Bonch-Osmolovskaya E.A."/>
            <person name="Slobodkin A.I."/>
        </authorList>
    </citation>
    <scope>NUCLEOTIDE SEQUENCE [LARGE SCALE GENOMIC DNA]</scope>
    <source>
        <strain evidence="10 11">S69</strain>
    </source>
</reference>
<gene>
    <name evidence="10" type="ORF">DBT_1518</name>
</gene>
<dbReference type="GO" id="GO:0016887">
    <property type="term" value="F:ATP hydrolysis activity"/>
    <property type="evidence" value="ECO:0007669"/>
    <property type="project" value="InterPro"/>
</dbReference>
<dbReference type="SUPFAM" id="SSF90123">
    <property type="entry name" value="ABC transporter transmembrane region"/>
    <property type="match status" value="1"/>
</dbReference>
<dbReference type="PROSITE" id="PS50893">
    <property type="entry name" value="ABC_TRANSPORTER_2"/>
    <property type="match status" value="1"/>
</dbReference>
<evidence type="ECO:0000256" key="6">
    <source>
        <dbReference type="ARBA" id="ARBA00023136"/>
    </source>
</evidence>
<dbReference type="Pfam" id="PF00005">
    <property type="entry name" value="ABC_tran"/>
    <property type="match status" value="1"/>
</dbReference>
<dbReference type="AlphaFoldDB" id="A0A1B9F533"/>
<evidence type="ECO:0000259" key="8">
    <source>
        <dbReference type="PROSITE" id="PS50893"/>
    </source>
</evidence>
<dbReference type="CDD" id="cd18552">
    <property type="entry name" value="ABC_6TM_MsbA_like"/>
    <property type="match status" value="1"/>
</dbReference>
<proteinExistence type="predicted"/>
<dbReference type="SMART" id="SM00382">
    <property type="entry name" value="AAA"/>
    <property type="match status" value="1"/>
</dbReference>
<protein>
    <submittedName>
        <fullName evidence="10">Lipid A export ATP-binding/permease protein MsbA</fullName>
    </submittedName>
</protein>
<organism evidence="10 11">
    <name type="scientific">Dissulfuribacter thermophilus</name>
    <dbReference type="NCBI Taxonomy" id="1156395"/>
    <lineage>
        <taxon>Bacteria</taxon>
        <taxon>Pseudomonadati</taxon>
        <taxon>Thermodesulfobacteriota</taxon>
        <taxon>Dissulfuribacteria</taxon>
        <taxon>Dissulfuribacterales</taxon>
        <taxon>Dissulfuribacteraceae</taxon>
        <taxon>Dissulfuribacter</taxon>
    </lineage>
</organism>
<feature type="transmembrane region" description="Helical" evidence="7">
    <location>
        <begin position="137"/>
        <end position="154"/>
    </location>
</feature>
<dbReference type="EMBL" id="MAGO01000007">
    <property type="protein sequence ID" value="OCC15032.1"/>
    <property type="molecule type" value="Genomic_DNA"/>
</dbReference>
<dbReference type="PANTHER" id="PTHR43394:SF1">
    <property type="entry name" value="ATP-BINDING CASSETTE SUB-FAMILY B MEMBER 10, MITOCHONDRIAL"/>
    <property type="match status" value="1"/>
</dbReference>
<evidence type="ECO:0000313" key="11">
    <source>
        <dbReference type="Proteomes" id="UP000093080"/>
    </source>
</evidence>
<feature type="transmembrane region" description="Helical" evidence="7">
    <location>
        <begin position="245"/>
        <end position="267"/>
    </location>
</feature>
<evidence type="ECO:0000256" key="3">
    <source>
        <dbReference type="ARBA" id="ARBA00022741"/>
    </source>
</evidence>
<keyword evidence="3" id="KW-0547">Nucleotide-binding</keyword>
<dbReference type="Proteomes" id="UP000093080">
    <property type="component" value="Unassembled WGS sequence"/>
</dbReference>
<dbReference type="GO" id="GO:0005886">
    <property type="term" value="C:plasma membrane"/>
    <property type="evidence" value="ECO:0007669"/>
    <property type="project" value="UniProtKB-SubCell"/>
</dbReference>
<feature type="transmembrane region" description="Helical" evidence="7">
    <location>
        <begin position="20"/>
        <end position="40"/>
    </location>
</feature>
<feature type="domain" description="ABC transmembrane type-1" evidence="9">
    <location>
        <begin position="20"/>
        <end position="302"/>
    </location>
</feature>
<evidence type="ECO:0000256" key="4">
    <source>
        <dbReference type="ARBA" id="ARBA00022840"/>
    </source>
</evidence>
<dbReference type="InterPro" id="IPR003439">
    <property type="entry name" value="ABC_transporter-like_ATP-bd"/>
</dbReference>
<dbReference type="Gene3D" id="1.20.1560.10">
    <property type="entry name" value="ABC transporter type 1, transmembrane domain"/>
    <property type="match status" value="1"/>
</dbReference>
<dbReference type="InterPro" id="IPR011527">
    <property type="entry name" value="ABC1_TM_dom"/>
</dbReference>
<keyword evidence="11" id="KW-1185">Reference proteome</keyword>
<evidence type="ECO:0000256" key="7">
    <source>
        <dbReference type="SAM" id="Phobius"/>
    </source>
</evidence>
<dbReference type="InterPro" id="IPR036640">
    <property type="entry name" value="ABC1_TM_sf"/>
</dbReference>
<dbReference type="GO" id="GO:0015421">
    <property type="term" value="F:ABC-type oligopeptide transporter activity"/>
    <property type="evidence" value="ECO:0007669"/>
    <property type="project" value="TreeGrafter"/>
</dbReference>
<keyword evidence="2 7" id="KW-0812">Transmembrane</keyword>
<keyword evidence="6 7" id="KW-0472">Membrane</keyword>
<name>A0A1B9F533_9BACT</name>
<dbReference type="InterPro" id="IPR039421">
    <property type="entry name" value="Type_1_exporter"/>
</dbReference>
<feature type="transmembrane region" description="Helical" evidence="7">
    <location>
        <begin position="55"/>
        <end position="80"/>
    </location>
</feature>
<dbReference type="InterPro" id="IPR017871">
    <property type="entry name" value="ABC_transporter-like_CS"/>
</dbReference>